<dbReference type="NCBIfam" id="TIGR01547">
    <property type="entry name" value="phage_term_2"/>
    <property type="match status" value="1"/>
</dbReference>
<dbReference type="PANTHER" id="PTHR39184:SF1">
    <property type="entry name" value="PBSX PHAGE TERMINASE LARGE SUBUNIT"/>
    <property type="match status" value="1"/>
</dbReference>
<dbReference type="Gene3D" id="3.30.420.280">
    <property type="match status" value="1"/>
</dbReference>
<sequence length="454" mass="53171">MVIDDLKNKGKVIRTSELVNPHFKKLWNTDCPYVIARGGRGSFKSSTISLKLVTMMKKYIMHDQTANVICLRNAANYLRDSVYQQISWALNMLDVYNEFKFYSSPLRITHKRTGSTFYFYGVDDPLKLKSNIVGNVIAMWYEEAANFKSAEDFDQTNPTFVRQKHPLAKDVKIFYSYNPPKNPYDWINEWIDVIEGDNNKRVENGQEPRYLVDSSTYLDDTLGINSEQTLADIERFKQNDYDYYRWLYLGEVVGLGTNIYNMNLFNQIEDIPDDDYILGMYISADTGHEISATACSCYALTRKKRIVLLDTYYYSPAGKVNKKSPKELSDNLHHFIQRMRDKYGNKIVKMTMDSAEGALRNQYYADYGTSWHPVNKLKKVDMIDRVQNLLAQGRFFYLPTENNLKYFISEHQKYQWDGDTLENDDPKVVKEDDHTCDNFQYACLDNERDFGLRW</sequence>
<dbReference type="EMBL" id="CP157400">
    <property type="protein sequence ID" value="XBS09243.1"/>
    <property type="molecule type" value="Genomic_DNA"/>
</dbReference>
<protein>
    <submittedName>
        <fullName evidence="3">PBSX family phage terminase large subunit</fullName>
    </submittedName>
</protein>
<feature type="domain" description="Phage terminase large subunit N-terminal" evidence="1">
    <location>
        <begin position="33"/>
        <end position="251"/>
    </location>
</feature>
<dbReference type="Pfam" id="PF17288">
    <property type="entry name" value="Terminase_3C"/>
    <property type="match status" value="1"/>
</dbReference>
<proteinExistence type="predicted"/>
<name>A0AAU7NNS1_PEDPE</name>
<dbReference type="InterPro" id="IPR006437">
    <property type="entry name" value="Phage_terminase_lsu"/>
</dbReference>
<organism evidence="3">
    <name type="scientific">Pediococcus pentosaceus CGMCC 7049</name>
    <dbReference type="NCBI Taxonomy" id="1460385"/>
    <lineage>
        <taxon>Bacteria</taxon>
        <taxon>Bacillati</taxon>
        <taxon>Bacillota</taxon>
        <taxon>Bacilli</taxon>
        <taxon>Lactobacillales</taxon>
        <taxon>Lactobacillaceae</taxon>
        <taxon>Pediococcus</taxon>
    </lineage>
</organism>
<reference evidence="3" key="2">
    <citation type="submission" date="2024-05" db="EMBL/GenBank/DDBJ databases">
        <authorList>
            <person name="Chen H."/>
        </authorList>
    </citation>
    <scope>NUCLEOTIDE SEQUENCE</scope>
    <source>
        <strain evidence="3">CGMCC 7049</strain>
    </source>
</reference>
<feature type="domain" description="Phage terminase large subunit C-terminal" evidence="2">
    <location>
        <begin position="285"/>
        <end position="442"/>
    </location>
</feature>
<dbReference type="InterPro" id="IPR027417">
    <property type="entry name" value="P-loop_NTPase"/>
</dbReference>
<gene>
    <name evidence="3" type="ORF">BB06_04205</name>
</gene>
<dbReference type="Pfam" id="PF04466">
    <property type="entry name" value="Terminase_3"/>
    <property type="match status" value="1"/>
</dbReference>
<accession>A0AAU7NNS1</accession>
<dbReference type="InterPro" id="IPR035413">
    <property type="entry name" value="Terminase_L_C"/>
</dbReference>
<dbReference type="InterPro" id="IPR035412">
    <property type="entry name" value="Terminase_L_N"/>
</dbReference>
<dbReference type="InterPro" id="IPR052380">
    <property type="entry name" value="Viral_DNA_packaging_terminase"/>
</dbReference>
<evidence type="ECO:0000259" key="2">
    <source>
        <dbReference type="Pfam" id="PF17288"/>
    </source>
</evidence>
<dbReference type="Gene3D" id="3.40.50.300">
    <property type="entry name" value="P-loop containing nucleotide triphosphate hydrolases"/>
    <property type="match status" value="1"/>
</dbReference>
<dbReference type="PANTHER" id="PTHR39184">
    <property type="match status" value="1"/>
</dbReference>
<reference evidence="3" key="1">
    <citation type="submission" date="2014-02" db="EMBL/GenBank/DDBJ databases">
        <authorList>
            <person name="Zhao D."/>
            <person name="Dong X."/>
            <person name="Li Y."/>
            <person name="Lv L."/>
            <person name="Zhao D."/>
            <person name="Gao Y."/>
            <person name="Wang Y."/>
            <person name="Li Y."/>
        </authorList>
    </citation>
    <scope>NUCLEOTIDE SEQUENCE</scope>
    <source>
        <strain evidence="3">CGMCC 7049</strain>
    </source>
</reference>
<evidence type="ECO:0000259" key="1">
    <source>
        <dbReference type="Pfam" id="PF04466"/>
    </source>
</evidence>
<dbReference type="AlphaFoldDB" id="A0AAU7NNS1"/>
<evidence type="ECO:0000313" key="3">
    <source>
        <dbReference type="EMBL" id="XBS09243.1"/>
    </source>
</evidence>